<dbReference type="GeneID" id="24794009"/>
<comment type="catalytic activity">
    <reaction evidence="2">
        <text>2 oxidized [2Fe-2S]-[ferredoxin] + 2-oxoglutarate + CoA = succinyl-CoA + 2 reduced [2Fe-2S]-[ferredoxin] + CO2 + H(+)</text>
        <dbReference type="Rhea" id="RHEA:17297"/>
        <dbReference type="Rhea" id="RHEA-COMP:10000"/>
        <dbReference type="Rhea" id="RHEA-COMP:10001"/>
        <dbReference type="ChEBI" id="CHEBI:15378"/>
        <dbReference type="ChEBI" id="CHEBI:16526"/>
        <dbReference type="ChEBI" id="CHEBI:16810"/>
        <dbReference type="ChEBI" id="CHEBI:33737"/>
        <dbReference type="ChEBI" id="CHEBI:33738"/>
        <dbReference type="ChEBI" id="CHEBI:57287"/>
        <dbReference type="ChEBI" id="CHEBI:57292"/>
        <dbReference type="EC" id="1.2.7.3"/>
    </reaction>
</comment>
<dbReference type="KEGG" id="afg:AFULGI_00004770"/>
<feature type="domain" description="Pyruvate:ferredoxin oxidoreductase core" evidence="9">
    <location>
        <begin position="247"/>
        <end position="326"/>
    </location>
</feature>
<dbReference type="Pfam" id="PF17147">
    <property type="entry name" value="PFOR_II"/>
    <property type="match status" value="1"/>
</dbReference>
<dbReference type="PANTHER" id="PTHR43088:SF1">
    <property type="entry name" value="SUBUNIT OF PYRUVATE:FLAVODOXIN OXIDOREDUCTASE"/>
    <property type="match status" value="1"/>
</dbReference>
<evidence type="ECO:0000256" key="3">
    <source>
        <dbReference type="ARBA" id="ARBA00064882"/>
    </source>
</evidence>
<dbReference type="InterPro" id="IPR029061">
    <property type="entry name" value="THDP-binding"/>
</dbReference>
<evidence type="ECO:0000313" key="10">
    <source>
        <dbReference type="EMBL" id="AIG97285.1"/>
    </source>
</evidence>
<dbReference type="AlphaFoldDB" id="A0A075WA62"/>
<reference evidence="10 11" key="1">
    <citation type="submission" date="2013-07" db="EMBL/GenBank/DDBJ databases">
        <title>Genome of Archaeoglobus fulgidus.</title>
        <authorList>
            <person name="Fiebig A."/>
            <person name="Birkeland N.-K."/>
        </authorList>
    </citation>
    <scope>NUCLEOTIDE SEQUENCE [LARGE SCALE GENOMIC DNA]</scope>
    <source>
        <strain evidence="10 11">DSM 8774</strain>
    </source>
</reference>
<proteinExistence type="predicted"/>
<gene>
    <name evidence="10" type="ORF">AFULGI_00004770</name>
</gene>
<feature type="domain" description="Pyruvate flavodoxin/ferredoxin oxidoreductase pyrimidine binding" evidence="8">
    <location>
        <begin position="13"/>
        <end position="193"/>
    </location>
</feature>
<dbReference type="GO" id="GO:0044272">
    <property type="term" value="P:sulfur compound biosynthetic process"/>
    <property type="evidence" value="ECO:0007669"/>
    <property type="project" value="UniProtKB-ARBA"/>
</dbReference>
<dbReference type="InterPro" id="IPR009014">
    <property type="entry name" value="Transketo_C/PFOR_II"/>
</dbReference>
<evidence type="ECO:0000259" key="8">
    <source>
        <dbReference type="Pfam" id="PF01855"/>
    </source>
</evidence>
<dbReference type="GO" id="GO:0006082">
    <property type="term" value="P:organic acid metabolic process"/>
    <property type="evidence" value="ECO:0007669"/>
    <property type="project" value="UniProtKB-ARBA"/>
</dbReference>
<dbReference type="CDD" id="cd07034">
    <property type="entry name" value="TPP_PYR_PFOR_IOR-alpha_like"/>
    <property type="match status" value="1"/>
</dbReference>
<keyword evidence="10" id="KW-0670">Pyruvate</keyword>
<evidence type="ECO:0000256" key="5">
    <source>
        <dbReference type="ARBA" id="ARBA00071398"/>
    </source>
</evidence>
<dbReference type="InterPro" id="IPR052368">
    <property type="entry name" value="2-oxoacid_oxidoreductase"/>
</dbReference>
<sequence length="344" mass="37246">MELIQGNEAAVRGAINAGCNFFAGYPITPSSEIAHGMAELLPKFGGVFIQMEDEIASISAVIGASMAGAVAMTATSGPGFSLMQEGMGYAAITESPVVIFNVMRAGPSTGIPTAPSQGDAMQARYGSHGDYPIVVLAPASVKDMYYLTVEAFKIAFRFSTPVIVLSDEIVGHMRESVALPPLGEIESYEKRAKNLIDGRRRHRTGLVHTENGLPTTDLEEYEKLLRLLFAKFDDFRPMVRFEGEEGVLFVAYGSSYRLAKSSAKLLAEKGVSAGILKLESLFPFPEDAVRRYSKKADLVVVPEMNAGQVVKEVERVCCCRVKGVSYFGSLILPEKLVEIVEGEL</sequence>
<evidence type="ECO:0000256" key="7">
    <source>
        <dbReference type="ARBA" id="ARBA00079587"/>
    </source>
</evidence>
<comment type="subunit">
    <text evidence="3">Heterotetramer of the KorA, KorB, KorC and KorD subunits.</text>
</comment>
<evidence type="ECO:0000256" key="6">
    <source>
        <dbReference type="ARBA" id="ARBA00076968"/>
    </source>
</evidence>
<dbReference type="Pfam" id="PF01855">
    <property type="entry name" value="POR_N"/>
    <property type="match status" value="1"/>
</dbReference>
<keyword evidence="1 10" id="KW-0560">Oxidoreductase</keyword>
<protein>
    <recommendedName>
        <fullName evidence="5">2-oxoglutarate synthase subunit KorA</fullName>
        <ecNumber evidence="4">1.2.7.3</ecNumber>
    </recommendedName>
    <alternativeName>
        <fullName evidence="7">2-ketoglutarate oxidoreductase alpha chain</fullName>
    </alternativeName>
    <alternativeName>
        <fullName evidence="6">2-oxoglutarate-ferredoxin oxidoreductase subunit alpha</fullName>
    </alternativeName>
</protein>
<evidence type="ECO:0000259" key="9">
    <source>
        <dbReference type="Pfam" id="PF17147"/>
    </source>
</evidence>
<dbReference type="GO" id="GO:0047553">
    <property type="term" value="F:2-oxoglutarate synthase activity"/>
    <property type="evidence" value="ECO:0007669"/>
    <property type="project" value="UniProtKB-EC"/>
</dbReference>
<dbReference type="PANTHER" id="PTHR43088">
    <property type="entry name" value="SUBUNIT OF PYRUVATE:FLAVODOXIN OXIDOREDUCTASE-RELATED"/>
    <property type="match status" value="1"/>
</dbReference>
<name>A0A075WA62_ARCFL</name>
<dbReference type="InterPro" id="IPR033412">
    <property type="entry name" value="PFOR_II"/>
</dbReference>
<dbReference type="FunFam" id="3.40.50.970:FF:000022">
    <property type="entry name" value="2-oxoglutarate ferredoxin oxidoreductase alpha subunit"/>
    <property type="match status" value="1"/>
</dbReference>
<accession>A0A075WA62</accession>
<dbReference type="RefSeq" id="WP_048064242.1">
    <property type="nucleotide sequence ID" value="NZ_CP006577.1"/>
</dbReference>
<dbReference type="SUPFAM" id="SSF52518">
    <property type="entry name" value="Thiamin diphosphate-binding fold (THDP-binding)"/>
    <property type="match status" value="1"/>
</dbReference>
<dbReference type="Gene3D" id="3.40.50.920">
    <property type="match status" value="1"/>
</dbReference>
<dbReference type="EC" id="1.2.7.3" evidence="4"/>
<dbReference type="Proteomes" id="UP000028501">
    <property type="component" value="Chromosome"/>
</dbReference>
<evidence type="ECO:0000256" key="1">
    <source>
        <dbReference type="ARBA" id="ARBA00023002"/>
    </source>
</evidence>
<evidence type="ECO:0000256" key="2">
    <source>
        <dbReference type="ARBA" id="ARBA00052359"/>
    </source>
</evidence>
<dbReference type="EMBL" id="CP006577">
    <property type="protein sequence ID" value="AIG97285.1"/>
    <property type="molecule type" value="Genomic_DNA"/>
</dbReference>
<dbReference type="HOGENOM" id="CLU_017038_0_1_2"/>
<organism evidence="10 11">
    <name type="scientific">Archaeoglobus fulgidus DSM 8774</name>
    <dbReference type="NCBI Taxonomy" id="1344584"/>
    <lineage>
        <taxon>Archaea</taxon>
        <taxon>Methanobacteriati</taxon>
        <taxon>Methanobacteriota</taxon>
        <taxon>Archaeoglobi</taxon>
        <taxon>Archaeoglobales</taxon>
        <taxon>Archaeoglobaceae</taxon>
        <taxon>Archaeoglobus</taxon>
    </lineage>
</organism>
<dbReference type="SUPFAM" id="SSF52922">
    <property type="entry name" value="TK C-terminal domain-like"/>
    <property type="match status" value="1"/>
</dbReference>
<dbReference type="InterPro" id="IPR002880">
    <property type="entry name" value="Pyrv_Fd/Flavodoxin_OxRdtase_N"/>
</dbReference>
<evidence type="ECO:0000313" key="11">
    <source>
        <dbReference type="Proteomes" id="UP000028501"/>
    </source>
</evidence>
<evidence type="ECO:0000256" key="4">
    <source>
        <dbReference type="ARBA" id="ARBA00066947"/>
    </source>
</evidence>
<dbReference type="Gene3D" id="3.40.50.970">
    <property type="match status" value="1"/>
</dbReference>